<proteinExistence type="predicted"/>
<keyword evidence="2" id="KW-1185">Reference proteome</keyword>
<dbReference type="AlphaFoldDB" id="A0A916J419"/>
<organism evidence="1 2">
    <name type="scientific">Georgfuchsia toluolica</name>
    <dbReference type="NCBI Taxonomy" id="424218"/>
    <lineage>
        <taxon>Bacteria</taxon>
        <taxon>Pseudomonadati</taxon>
        <taxon>Pseudomonadota</taxon>
        <taxon>Betaproteobacteria</taxon>
        <taxon>Nitrosomonadales</taxon>
        <taxon>Sterolibacteriaceae</taxon>
        <taxon>Georgfuchsia</taxon>
    </lineage>
</organism>
<evidence type="ECO:0000313" key="1">
    <source>
        <dbReference type="EMBL" id="CAG4883475.1"/>
    </source>
</evidence>
<evidence type="ECO:0000313" key="2">
    <source>
        <dbReference type="Proteomes" id="UP000742786"/>
    </source>
</evidence>
<comment type="caution">
    <text evidence="1">The sequence shown here is derived from an EMBL/GenBank/DDBJ whole genome shotgun (WGS) entry which is preliminary data.</text>
</comment>
<name>A0A916J419_9PROT</name>
<sequence length="38" mass="4379">MTEGNPRGTEIAENFKKHLGENQKPEMVFLRVLCGLKY</sequence>
<protein>
    <submittedName>
        <fullName evidence="1">Uncharacterized protein</fullName>
    </submittedName>
</protein>
<dbReference type="EMBL" id="CAJQUM010000001">
    <property type="protein sequence ID" value="CAG4883475.1"/>
    <property type="molecule type" value="Genomic_DNA"/>
</dbReference>
<accession>A0A916J419</accession>
<dbReference type="Proteomes" id="UP000742786">
    <property type="component" value="Unassembled WGS sequence"/>
</dbReference>
<reference evidence="1" key="1">
    <citation type="submission" date="2021-04" db="EMBL/GenBank/DDBJ databases">
        <authorList>
            <person name="Hornung B."/>
        </authorList>
    </citation>
    <scope>NUCLEOTIDE SEQUENCE</scope>
    <source>
        <strain evidence="1">G5G6</strain>
    </source>
</reference>
<gene>
    <name evidence="1" type="ORF">GTOL_11358</name>
</gene>